<proteinExistence type="predicted"/>
<feature type="region of interest" description="Disordered" evidence="1">
    <location>
        <begin position="50"/>
        <end position="77"/>
    </location>
</feature>
<gene>
    <name evidence="2" type="ORF">RND81_10G078600</name>
</gene>
<evidence type="ECO:0000313" key="3">
    <source>
        <dbReference type="Proteomes" id="UP001443914"/>
    </source>
</evidence>
<accession>A0AAW1I223</accession>
<dbReference type="AlphaFoldDB" id="A0AAW1I223"/>
<reference evidence="2" key="1">
    <citation type="submission" date="2024-03" db="EMBL/GenBank/DDBJ databases">
        <title>WGS assembly of Saponaria officinalis var. Norfolk2.</title>
        <authorList>
            <person name="Jenkins J."/>
            <person name="Shu S."/>
            <person name="Grimwood J."/>
            <person name="Barry K."/>
            <person name="Goodstein D."/>
            <person name="Schmutz J."/>
            <person name="Leebens-Mack J."/>
            <person name="Osbourn A."/>
        </authorList>
    </citation>
    <scope>NUCLEOTIDE SEQUENCE [LARGE SCALE GENOMIC DNA]</scope>
    <source>
        <strain evidence="2">JIC</strain>
    </source>
</reference>
<keyword evidence="3" id="KW-1185">Reference proteome</keyword>
<name>A0AAW1I223_SAPOF</name>
<organism evidence="2 3">
    <name type="scientific">Saponaria officinalis</name>
    <name type="common">Common soapwort</name>
    <name type="synonym">Lychnis saponaria</name>
    <dbReference type="NCBI Taxonomy" id="3572"/>
    <lineage>
        <taxon>Eukaryota</taxon>
        <taxon>Viridiplantae</taxon>
        <taxon>Streptophyta</taxon>
        <taxon>Embryophyta</taxon>
        <taxon>Tracheophyta</taxon>
        <taxon>Spermatophyta</taxon>
        <taxon>Magnoliopsida</taxon>
        <taxon>eudicotyledons</taxon>
        <taxon>Gunneridae</taxon>
        <taxon>Pentapetalae</taxon>
        <taxon>Caryophyllales</taxon>
        <taxon>Caryophyllaceae</taxon>
        <taxon>Caryophylleae</taxon>
        <taxon>Saponaria</taxon>
    </lineage>
</organism>
<evidence type="ECO:0000313" key="2">
    <source>
        <dbReference type="EMBL" id="KAK9682504.1"/>
    </source>
</evidence>
<evidence type="ECO:0000256" key="1">
    <source>
        <dbReference type="SAM" id="MobiDB-lite"/>
    </source>
</evidence>
<dbReference type="EMBL" id="JBDFQZ010000010">
    <property type="protein sequence ID" value="KAK9682504.1"/>
    <property type="molecule type" value="Genomic_DNA"/>
</dbReference>
<dbReference type="Proteomes" id="UP001443914">
    <property type="component" value="Unassembled WGS sequence"/>
</dbReference>
<protein>
    <submittedName>
        <fullName evidence="2">Uncharacterized protein</fullName>
    </submittedName>
</protein>
<sequence>MGDRHYQGQNIGNYYFYKDHENNPFYEDHSYFGQYPNSLLPNQFNWFNTKPPSSSTTTATDYAQRQVPSPPTATARRKATTKALRKAELPKMEAAVESASYELAATGQRVLAWKVAVLVLAKLHVPSWDAFGLYPHESPLFCRLIHAEAQYAKDSIGVFVEIWKQACLEYTPIEVFGNMLELQSIKLGAKNLYKSIFSAYPFVGFLNVAVLAIKMGIWDTSCNTFQFKGELGLHVDQSIRIFAITWKEACQKYSDKEVLQKMMEFYGVKNKNIQKLSAIFSAYPLVRFINVAVTSIKMGVWDILCSSGEQEGENNQADELTTPKSVDVEPIKKDHGLCNVGSLDSASCVDVVNIVHKVLDYLAENSVVSAGSSHLDKVLMFAKQLCSCKVWLAEQFSANEFESLGHGDLLSFLESNTSILQNELLNSLGR</sequence>
<comment type="caution">
    <text evidence="2">The sequence shown here is derived from an EMBL/GenBank/DDBJ whole genome shotgun (WGS) entry which is preliminary data.</text>
</comment>